<dbReference type="GO" id="GO:0001156">
    <property type="term" value="F:TFIIIC-class transcription factor complex binding"/>
    <property type="evidence" value="ECO:0007669"/>
    <property type="project" value="TreeGrafter"/>
</dbReference>
<name>A0A9W7TFQ3_TRIRA</name>
<sequence>MMRRSRISVRPNVKPPDRALTGSHDASLDKTQPNQTPTDSGPSQVSEVTAEQVNTGPPATESVKTSEKAALSSNHGNEVEATSHEEDAASKSTDSQAATSTSLTSGPQRRKRFTALPNLAKPRASPVSSRTPKSPSKSPVKPVTPSESEKPAAVVESAPGAPLVKEPVANPKVPERQRPSGGGRRPKAQPTPTVPPQIVLEKGSQGGGSSDHQQPLETSQPDPVILHETPPECPFPPALDVIVIEPEHNSGLDLEKDQSDPLRKKLKSCSKVIKTLNDPADMIRLAKARKLRELLKMEMSKSKEDKKKPKLGIKERKVPKDHTKMTMRELIYYLPASNPMKSFTEEEEKASEIVLPNSPKPASTKPSTGPSVQENEGEDRLREDEEEAEAEMAEETHAEDPLLVPRVKVAEDGSLIIDEESLTVQVSRMNGPNPAEDRDPIFERGSTTTYSSFKKGTYTKPWSNGETDMFYLAISMVGTDFSMIGQLFPHRGRVEIKNKFKKEERMNSWRIDKAFKEKRCLDLDFFKTLMEQILKDEQTKKDKNKELVKLAKAQRTFRKPRVVKRKETKSSESSDNDEVVHEKENEDLWNEGGSDAASKKHRADHQNCENEVSEGLPSDESRLKESENVSKSPVIKPAQLKGRPQKPTPTLSNRCGNRRPGGEETKKTSKVTPVLVQEREKKQSSILQELEDLEEEPDLTAVQEQIFNKPTRSGRIPKLSQHVMQAAAEDEEVLSDPQLSFKDQGFQAPGRRAKVKPGPSLKQGMTRRGKSRLVTLRASGTEDDDDEEDVEDCGLSQEDLFSNAEEENQVFVPMSLRSLPPDNSEVLETVEELDISLNVPDILGTSQNALCPELSCEQAEMPAGSVLCEHQLDLLVDVIEFLDPDHMEVCKEINNEAAQTLLTIGCSAQMIQTTEMSCTGEDYIGEQPLNDVHEEVVQEVVFTETVELQADTAVVLAGPSVRLESETKAGLNLSSIGSNIPEPASEETYITTEQPIRIQITNDVPSQDEMQNLSSSTSAPPSRRGRLSKPKPNVGQGLKTRRVQQAHQEPDSVPSSSGPNSTELNKNTTEPMREDSGPADYMPQDSSTILAVVMQPDTASEQKDDIPEKDSGSIPLKRKSDDVITEESAKKDRREVNEAKPETEQMKSVSQERSDETSRLVRRYRGPKPKAKLTRTSTATHVQTRHNTTSTTTVPKERSPVAEFSTSTFTPIESPEEGAVVTTEAQHEKVAFDMAVKEVTPQVVSGDELKQKTVSVLENTRSTSDGNNVGELPVCLLQDTSADPTHDEPVFILSLTEIPPTFDEGMDFETETLPSTTMTELHSQSQSFNESRETSHLLITDALVPVAEEEEKGDGDKMSKGDLDHTAPASRSQRVDKTESQTEHPVFEKTECTEEAKEHVEKKKELPERARRAKLQVKPNTLAGRSTRGAKEETPALSSEETTSVPISTLYSQESISVQEQNVRASNSTTVNSDNLTSAATSDGETTHSPIPALLEDSRHLANQDNTSEELAQGQVDLAGKDAVELSVTEASGSRSHNVSQIASVTTSGPLTRPGRRPKGFLSFISSKSTQGPSGTNRGARPGPQKPAVNTSRPDRKWVAAIPVTSTKNPEAKQPSTSNSKTENSEEEPTSVSKYFFSDIFTEVDELEDMD</sequence>
<feature type="region of interest" description="Disordered" evidence="1">
    <location>
        <begin position="1097"/>
        <end position="1217"/>
    </location>
</feature>
<feature type="compositionally biased region" description="Polar residues" evidence="1">
    <location>
        <begin position="29"/>
        <end position="57"/>
    </location>
</feature>
<evidence type="ECO:0000259" key="2">
    <source>
        <dbReference type="SMART" id="SM00717"/>
    </source>
</evidence>
<reference evidence="3" key="1">
    <citation type="submission" date="2021-02" db="EMBL/GenBank/DDBJ databases">
        <title>Comparative genomics reveals that relaxation of natural selection precedes convergent phenotypic evolution of cavefish.</title>
        <authorList>
            <person name="Peng Z."/>
        </authorList>
    </citation>
    <scope>NUCLEOTIDE SEQUENCE</scope>
    <source>
        <tissue evidence="3">Muscle</tissue>
    </source>
</reference>
<feature type="compositionally biased region" description="Basic and acidic residues" evidence="1">
    <location>
        <begin position="568"/>
        <end position="586"/>
    </location>
</feature>
<feature type="region of interest" description="Disordered" evidence="1">
    <location>
        <begin position="742"/>
        <end position="769"/>
    </location>
</feature>
<feature type="region of interest" description="Disordered" evidence="1">
    <location>
        <begin position="1004"/>
        <end position="1083"/>
    </location>
</feature>
<keyword evidence="4" id="KW-1185">Reference proteome</keyword>
<feature type="compositionally biased region" description="Low complexity" evidence="1">
    <location>
        <begin position="125"/>
        <end position="146"/>
    </location>
</feature>
<feature type="compositionally biased region" description="Polar residues" evidence="1">
    <location>
        <begin position="1529"/>
        <end position="1550"/>
    </location>
</feature>
<feature type="region of interest" description="Disordered" evidence="1">
    <location>
        <begin position="1343"/>
        <end position="1635"/>
    </location>
</feature>
<organism evidence="3 4">
    <name type="scientific">Triplophysa rosa</name>
    <name type="common">Cave loach</name>
    <dbReference type="NCBI Taxonomy" id="992332"/>
    <lineage>
        <taxon>Eukaryota</taxon>
        <taxon>Metazoa</taxon>
        <taxon>Chordata</taxon>
        <taxon>Craniata</taxon>
        <taxon>Vertebrata</taxon>
        <taxon>Euteleostomi</taxon>
        <taxon>Actinopterygii</taxon>
        <taxon>Neopterygii</taxon>
        <taxon>Teleostei</taxon>
        <taxon>Ostariophysi</taxon>
        <taxon>Cypriniformes</taxon>
        <taxon>Nemacheilidae</taxon>
        <taxon>Triplophysa</taxon>
    </lineage>
</organism>
<protein>
    <recommendedName>
        <fullName evidence="2">Myb-like domain-containing protein</fullName>
    </recommendedName>
</protein>
<feature type="compositionally biased region" description="Polar residues" evidence="1">
    <location>
        <begin position="360"/>
        <end position="373"/>
    </location>
</feature>
<dbReference type="InterPro" id="IPR001005">
    <property type="entry name" value="SANT/Myb"/>
</dbReference>
<feature type="region of interest" description="Disordered" evidence="1">
    <location>
        <begin position="1"/>
        <end position="232"/>
    </location>
</feature>
<dbReference type="EMBL" id="JAFHDT010000019">
    <property type="protein sequence ID" value="KAI7795636.1"/>
    <property type="molecule type" value="Genomic_DNA"/>
</dbReference>
<feature type="region of interest" description="Disordered" evidence="1">
    <location>
        <begin position="298"/>
        <end position="321"/>
    </location>
</feature>
<feature type="compositionally biased region" description="Basic residues" evidence="1">
    <location>
        <begin position="1160"/>
        <end position="1173"/>
    </location>
</feature>
<dbReference type="PANTHER" id="PTHR22929:SF0">
    <property type="entry name" value="TRANSCRIPTION FACTOR TFIIIB COMPONENT B'' HOMOLOG"/>
    <property type="match status" value="1"/>
</dbReference>
<dbReference type="PANTHER" id="PTHR22929">
    <property type="entry name" value="RNA POLYMERASE III TRANSCRIPTION INITIATION FACTOR B"/>
    <property type="match status" value="1"/>
</dbReference>
<feature type="compositionally biased region" description="Polar residues" evidence="1">
    <location>
        <begin position="1564"/>
        <end position="1577"/>
    </location>
</feature>
<dbReference type="Proteomes" id="UP001059041">
    <property type="component" value="Linkage Group LG19"/>
</dbReference>
<feature type="compositionally biased region" description="Acidic residues" evidence="1">
    <location>
        <begin position="384"/>
        <end position="393"/>
    </location>
</feature>
<dbReference type="SUPFAM" id="SSF46689">
    <property type="entry name" value="Homeodomain-like"/>
    <property type="match status" value="1"/>
</dbReference>
<feature type="compositionally biased region" description="Basic and acidic residues" evidence="1">
    <location>
        <begin position="1373"/>
        <end position="1410"/>
    </location>
</feature>
<feature type="compositionally biased region" description="Basic and acidic residues" evidence="1">
    <location>
        <begin position="619"/>
        <end position="628"/>
    </location>
</feature>
<feature type="compositionally biased region" description="Polar residues" evidence="1">
    <location>
        <begin position="1045"/>
        <end position="1070"/>
    </location>
</feature>
<feature type="compositionally biased region" description="Basic and acidic residues" evidence="1">
    <location>
        <begin position="1118"/>
        <end position="1159"/>
    </location>
</feature>
<dbReference type="SMART" id="SM00717">
    <property type="entry name" value="SANT"/>
    <property type="match status" value="1"/>
</dbReference>
<feature type="compositionally biased region" description="Basic and acidic residues" evidence="1">
    <location>
        <begin position="77"/>
        <end position="89"/>
    </location>
</feature>
<feature type="compositionally biased region" description="Basic residues" evidence="1">
    <location>
        <begin position="558"/>
        <end position="567"/>
    </location>
</feature>
<feature type="compositionally biased region" description="Polar residues" evidence="1">
    <location>
        <begin position="1436"/>
        <end position="1489"/>
    </location>
</feature>
<feature type="compositionally biased region" description="Basic and acidic residues" evidence="1">
    <location>
        <begin position="1354"/>
        <end position="1365"/>
    </location>
</feature>
<dbReference type="InterPro" id="IPR039467">
    <property type="entry name" value="TFIIIB_B''_Myb"/>
</dbReference>
<dbReference type="CDD" id="cd00167">
    <property type="entry name" value="SANT"/>
    <property type="match status" value="1"/>
</dbReference>
<feature type="compositionally biased region" description="Basic and acidic residues" evidence="1">
    <location>
        <begin position="1100"/>
        <end position="1111"/>
    </location>
</feature>
<feature type="region of interest" description="Disordered" evidence="1">
    <location>
        <begin position="343"/>
        <end position="396"/>
    </location>
</feature>
<proteinExistence type="predicted"/>
<dbReference type="GO" id="GO:0070898">
    <property type="term" value="P:RNA polymerase III preinitiation complex assembly"/>
    <property type="evidence" value="ECO:0007669"/>
    <property type="project" value="TreeGrafter"/>
</dbReference>
<evidence type="ECO:0000313" key="3">
    <source>
        <dbReference type="EMBL" id="KAI7795636.1"/>
    </source>
</evidence>
<feature type="region of interest" description="Disordered" evidence="1">
    <location>
        <begin position="558"/>
        <end position="672"/>
    </location>
</feature>
<evidence type="ECO:0000313" key="4">
    <source>
        <dbReference type="Proteomes" id="UP001059041"/>
    </source>
</evidence>
<accession>A0A9W7TFQ3</accession>
<evidence type="ECO:0000256" key="1">
    <source>
        <dbReference type="SAM" id="MobiDB-lite"/>
    </source>
</evidence>
<dbReference type="GO" id="GO:0000126">
    <property type="term" value="C:transcription factor TFIIIB complex"/>
    <property type="evidence" value="ECO:0007669"/>
    <property type="project" value="TreeGrafter"/>
</dbReference>
<feature type="compositionally biased region" description="Polar residues" evidence="1">
    <location>
        <begin position="1174"/>
        <end position="1194"/>
    </location>
</feature>
<feature type="compositionally biased region" description="Polar residues" evidence="1">
    <location>
        <begin position="1004"/>
        <end position="1020"/>
    </location>
</feature>
<dbReference type="InterPro" id="IPR009057">
    <property type="entry name" value="Homeodomain-like_sf"/>
</dbReference>
<feature type="domain" description="Myb-like" evidence="2">
    <location>
        <begin position="458"/>
        <end position="506"/>
    </location>
</feature>
<gene>
    <name evidence="3" type="ORF">IRJ41_001971</name>
</gene>
<feature type="compositionally biased region" description="Polar residues" evidence="1">
    <location>
        <begin position="90"/>
        <end position="107"/>
    </location>
</feature>
<dbReference type="Pfam" id="PF15963">
    <property type="entry name" value="Myb_DNA-bind_7"/>
    <property type="match status" value="1"/>
</dbReference>
<comment type="caution">
    <text evidence="3">The sequence shown here is derived from an EMBL/GenBank/DDBJ whole genome shotgun (WGS) entry which is preliminary data.</text>
</comment>